<evidence type="ECO:0000259" key="1">
    <source>
        <dbReference type="Pfam" id="PF01261"/>
    </source>
</evidence>
<keyword evidence="3" id="KW-1185">Reference proteome</keyword>
<dbReference type="EMBL" id="CP042997">
    <property type="protein sequence ID" value="QEH32812.1"/>
    <property type="molecule type" value="Genomic_DNA"/>
</dbReference>
<evidence type="ECO:0000313" key="2">
    <source>
        <dbReference type="EMBL" id="QEH32812.1"/>
    </source>
</evidence>
<dbReference type="GO" id="GO:0050114">
    <property type="term" value="F:myo-inosose-2 dehydratase activity"/>
    <property type="evidence" value="ECO:0007669"/>
    <property type="project" value="UniProtKB-EC"/>
</dbReference>
<dbReference type="PROSITE" id="PS51318">
    <property type="entry name" value="TAT"/>
    <property type="match status" value="1"/>
</dbReference>
<dbReference type="PANTHER" id="PTHR12110:SF41">
    <property type="entry name" value="INOSOSE DEHYDRATASE"/>
    <property type="match status" value="1"/>
</dbReference>
<dbReference type="RefSeq" id="WP_148592264.1">
    <property type="nucleotide sequence ID" value="NZ_CP042997.1"/>
</dbReference>
<sequence>MSSGEHRGWTRRQVLGAGVAAAGLLTTGPARLLGGALREEEAGYGPFKVGLQSYSLRGYESDGKPDRAKALAVTRDLGLHHWEAFPAHVPVTEDEAAIKAMKSEFEAAGVHLGGYGVVALGKDERADRRIFEFAKAMGIAYISADPDPEGFALVDKLVDEYGIPVGIHNHGPGHRFALIDTIARAIKDHSPKIGCCIDTGHFLRSREDPVRAVEVFGDRIYGVHLKDVKDAETFTVLGRGDLRTDALLKALAGRKYSYNLALEYEEKPEDPVEDIKACLAALKKSVATLAAR</sequence>
<dbReference type="OrthoDB" id="270456at2"/>
<proteinExistence type="predicted"/>
<gene>
    <name evidence="2" type="primary">iolE_1</name>
    <name evidence="2" type="ORF">OJF2_12960</name>
</gene>
<dbReference type="AlphaFoldDB" id="A0A5B9VX20"/>
<name>A0A5B9VX20_9BACT</name>
<dbReference type="InterPro" id="IPR013022">
    <property type="entry name" value="Xyl_isomerase-like_TIM-brl"/>
</dbReference>
<dbReference type="Pfam" id="PF01261">
    <property type="entry name" value="AP_endonuc_2"/>
    <property type="match status" value="1"/>
</dbReference>
<feature type="domain" description="Xylose isomerase-like TIM barrel" evidence="1">
    <location>
        <begin position="70"/>
        <end position="278"/>
    </location>
</feature>
<dbReference type="Gene3D" id="3.20.20.150">
    <property type="entry name" value="Divalent-metal-dependent TIM barrel enzymes"/>
    <property type="match status" value="1"/>
</dbReference>
<reference evidence="2 3" key="1">
    <citation type="submission" date="2019-08" db="EMBL/GenBank/DDBJ databases">
        <title>Deep-cultivation of Planctomycetes and their phenomic and genomic characterization uncovers novel biology.</title>
        <authorList>
            <person name="Wiegand S."/>
            <person name="Jogler M."/>
            <person name="Boedeker C."/>
            <person name="Pinto D."/>
            <person name="Vollmers J."/>
            <person name="Rivas-Marin E."/>
            <person name="Kohn T."/>
            <person name="Peeters S.H."/>
            <person name="Heuer A."/>
            <person name="Rast P."/>
            <person name="Oberbeckmann S."/>
            <person name="Bunk B."/>
            <person name="Jeske O."/>
            <person name="Meyerdierks A."/>
            <person name="Storesund J.E."/>
            <person name="Kallscheuer N."/>
            <person name="Luecker S."/>
            <person name="Lage O.M."/>
            <person name="Pohl T."/>
            <person name="Merkel B.J."/>
            <person name="Hornburger P."/>
            <person name="Mueller R.-W."/>
            <person name="Bruemmer F."/>
            <person name="Labrenz M."/>
            <person name="Spormann A.M."/>
            <person name="Op den Camp H."/>
            <person name="Overmann J."/>
            <person name="Amann R."/>
            <person name="Jetten M.S.M."/>
            <person name="Mascher T."/>
            <person name="Medema M.H."/>
            <person name="Devos D.P."/>
            <person name="Kaster A.-K."/>
            <person name="Ovreas L."/>
            <person name="Rohde M."/>
            <person name="Galperin M.Y."/>
            <person name="Jogler C."/>
        </authorList>
    </citation>
    <scope>NUCLEOTIDE SEQUENCE [LARGE SCALE GENOMIC DNA]</scope>
    <source>
        <strain evidence="2 3">OJF2</strain>
    </source>
</reference>
<keyword evidence="2" id="KW-0456">Lyase</keyword>
<dbReference type="InterPro" id="IPR036237">
    <property type="entry name" value="Xyl_isomerase-like_sf"/>
</dbReference>
<accession>A0A5B9VX20</accession>
<evidence type="ECO:0000313" key="3">
    <source>
        <dbReference type="Proteomes" id="UP000324233"/>
    </source>
</evidence>
<protein>
    <submittedName>
        <fullName evidence="2">Inosose dehydratase</fullName>
        <ecNumber evidence="2">4.2.1.44</ecNumber>
    </submittedName>
</protein>
<dbReference type="InterPro" id="IPR006311">
    <property type="entry name" value="TAT_signal"/>
</dbReference>
<dbReference type="EC" id="4.2.1.44" evidence="2"/>
<dbReference type="KEGG" id="agv:OJF2_12960"/>
<dbReference type="InterPro" id="IPR050312">
    <property type="entry name" value="IolE/XylAMocC-like"/>
</dbReference>
<dbReference type="PANTHER" id="PTHR12110">
    <property type="entry name" value="HYDROXYPYRUVATE ISOMERASE"/>
    <property type="match status" value="1"/>
</dbReference>
<dbReference type="SUPFAM" id="SSF51658">
    <property type="entry name" value="Xylose isomerase-like"/>
    <property type="match status" value="1"/>
</dbReference>
<dbReference type="Proteomes" id="UP000324233">
    <property type="component" value="Chromosome"/>
</dbReference>
<organism evidence="2 3">
    <name type="scientific">Aquisphaera giovannonii</name>
    <dbReference type="NCBI Taxonomy" id="406548"/>
    <lineage>
        <taxon>Bacteria</taxon>
        <taxon>Pseudomonadati</taxon>
        <taxon>Planctomycetota</taxon>
        <taxon>Planctomycetia</taxon>
        <taxon>Isosphaerales</taxon>
        <taxon>Isosphaeraceae</taxon>
        <taxon>Aquisphaera</taxon>
    </lineage>
</organism>